<dbReference type="STRING" id="1177755.A7A08_02186"/>
<dbReference type="PANTHER" id="PTHR23402:SF1">
    <property type="entry name" value="PYROGLUTAMYL-PEPTIDASE I"/>
    <property type="match status" value="1"/>
</dbReference>
<keyword evidence="5 9" id="KW-0378">Hydrolase</keyword>
<dbReference type="OrthoDB" id="9779738at2"/>
<dbReference type="InterPro" id="IPR000816">
    <property type="entry name" value="Peptidase_C15"/>
</dbReference>
<dbReference type="PATRIC" id="fig|1177755.3.peg.2197"/>
<evidence type="ECO:0000256" key="2">
    <source>
        <dbReference type="ARBA" id="ARBA00019191"/>
    </source>
</evidence>
<evidence type="ECO:0000256" key="5">
    <source>
        <dbReference type="ARBA" id="ARBA00022801"/>
    </source>
</evidence>
<gene>
    <name evidence="9" type="ORF">A7A08_02186</name>
</gene>
<sequence length="223" mass="23931">MVQNPEQRSVLLTGFGPFPGVPKNPSMALVEDLADAFRDTLGITLHKRILSTEWNTVRYEAPALLDAIRPDIVIHFGLCRGANAIRIERSAYNQASRLEDAANILPPSPAILPGGTPRLDTPLSTAHLARGLRLAGIPALPSLSAGRYLCNYLYYLSLDWAAKQSPVRSHPPLVLFVHIPPARGDGGYLEPAEIARGAAAILSDILQAPRLAAHHAVPASHAA</sequence>
<evidence type="ECO:0000313" key="9">
    <source>
        <dbReference type="EMBL" id="ODA66889.1"/>
    </source>
</evidence>
<evidence type="ECO:0000256" key="8">
    <source>
        <dbReference type="ARBA" id="ARBA00031559"/>
    </source>
</evidence>
<organism evidence="9 10">
    <name type="scientific">Methyloligella halotolerans</name>
    <dbReference type="NCBI Taxonomy" id="1177755"/>
    <lineage>
        <taxon>Bacteria</taxon>
        <taxon>Pseudomonadati</taxon>
        <taxon>Pseudomonadota</taxon>
        <taxon>Alphaproteobacteria</taxon>
        <taxon>Hyphomicrobiales</taxon>
        <taxon>Hyphomicrobiaceae</taxon>
        <taxon>Methyloligella</taxon>
    </lineage>
</organism>
<dbReference type="Proteomes" id="UP000095087">
    <property type="component" value="Unassembled WGS sequence"/>
</dbReference>
<keyword evidence="10" id="KW-1185">Reference proteome</keyword>
<accession>A0A1E2RXV9</accession>
<protein>
    <recommendedName>
        <fullName evidence="2">Pyrrolidone-carboxylate peptidase</fullName>
    </recommendedName>
    <alternativeName>
        <fullName evidence="7">5-oxoprolyl-peptidase</fullName>
    </alternativeName>
    <alternativeName>
        <fullName evidence="8">Pyroglutamyl-peptidase I</fullName>
    </alternativeName>
</protein>
<dbReference type="Pfam" id="PF01470">
    <property type="entry name" value="Peptidase_C15"/>
    <property type="match status" value="1"/>
</dbReference>
<comment type="similarity">
    <text evidence="1">Belongs to the peptidase C15 family.</text>
</comment>
<dbReference type="GO" id="GO:0016920">
    <property type="term" value="F:pyroglutamyl-peptidase activity"/>
    <property type="evidence" value="ECO:0007669"/>
    <property type="project" value="InterPro"/>
</dbReference>
<reference evidence="9 10" key="1">
    <citation type="submission" date="2016-07" db="EMBL/GenBank/DDBJ databases">
        <title>Draft genome sequence of Methyloligella halotolerans C2T (VKM B-2706T=CCUG 61687T=DSM 25045T), a halotolerant polyhydroxybutyrate accumulating methylotroph.</title>
        <authorList>
            <person name="Vasilenko O.V."/>
            <person name="Doronina N.V."/>
            <person name="Poroshina M.N."/>
            <person name="Tarlachkov S.V."/>
            <person name="Trotsenko Y.A."/>
        </authorList>
    </citation>
    <scope>NUCLEOTIDE SEQUENCE [LARGE SCALE GENOMIC DNA]</scope>
    <source>
        <strain evidence="9 10">VKM B-2706</strain>
    </source>
</reference>
<evidence type="ECO:0000256" key="3">
    <source>
        <dbReference type="ARBA" id="ARBA00022490"/>
    </source>
</evidence>
<dbReference type="SUPFAM" id="SSF53182">
    <property type="entry name" value="Pyrrolidone carboxyl peptidase (pyroglutamate aminopeptidase)"/>
    <property type="match status" value="1"/>
</dbReference>
<dbReference type="Gene3D" id="3.40.630.20">
    <property type="entry name" value="Peptidase C15, pyroglutamyl peptidase I-like"/>
    <property type="match status" value="1"/>
</dbReference>
<dbReference type="EMBL" id="MASI01000005">
    <property type="protein sequence ID" value="ODA66889.1"/>
    <property type="molecule type" value="Genomic_DNA"/>
</dbReference>
<proteinExistence type="inferred from homology"/>
<comment type="caution">
    <text evidence="9">The sequence shown here is derived from an EMBL/GenBank/DDBJ whole genome shotgun (WGS) entry which is preliminary data.</text>
</comment>
<keyword evidence="4" id="KW-0645">Protease</keyword>
<evidence type="ECO:0000256" key="4">
    <source>
        <dbReference type="ARBA" id="ARBA00022670"/>
    </source>
</evidence>
<evidence type="ECO:0000256" key="1">
    <source>
        <dbReference type="ARBA" id="ARBA00006641"/>
    </source>
</evidence>
<evidence type="ECO:0000256" key="6">
    <source>
        <dbReference type="ARBA" id="ARBA00022807"/>
    </source>
</evidence>
<keyword evidence="3" id="KW-0963">Cytoplasm</keyword>
<evidence type="ECO:0000313" key="10">
    <source>
        <dbReference type="Proteomes" id="UP000095087"/>
    </source>
</evidence>
<evidence type="ECO:0000256" key="7">
    <source>
        <dbReference type="ARBA" id="ARBA00030836"/>
    </source>
</evidence>
<dbReference type="PANTHER" id="PTHR23402">
    <property type="entry name" value="PROTEASE FAMILY C15 PYROGLUTAMYL-PEPTIDASE I-RELATED"/>
    <property type="match status" value="1"/>
</dbReference>
<dbReference type="PRINTS" id="PR00706">
    <property type="entry name" value="PYROGLUPTASE"/>
</dbReference>
<dbReference type="GO" id="GO:0005829">
    <property type="term" value="C:cytosol"/>
    <property type="evidence" value="ECO:0007669"/>
    <property type="project" value="InterPro"/>
</dbReference>
<dbReference type="InterPro" id="IPR016125">
    <property type="entry name" value="Peptidase_C15-like"/>
</dbReference>
<name>A0A1E2RXV9_9HYPH</name>
<dbReference type="CDD" id="cd00501">
    <property type="entry name" value="Peptidase_C15"/>
    <property type="match status" value="1"/>
</dbReference>
<dbReference type="GO" id="GO:0006508">
    <property type="term" value="P:proteolysis"/>
    <property type="evidence" value="ECO:0007669"/>
    <property type="project" value="UniProtKB-KW"/>
</dbReference>
<dbReference type="AlphaFoldDB" id="A0A1E2RXV9"/>
<keyword evidence="6" id="KW-0788">Thiol protease</keyword>
<dbReference type="InterPro" id="IPR036440">
    <property type="entry name" value="Peptidase_C15-like_sf"/>
</dbReference>